<organism evidence="5 6">
    <name type="scientific">Flavobacterium dankookense</name>
    <dbReference type="NCBI Taxonomy" id="706186"/>
    <lineage>
        <taxon>Bacteria</taxon>
        <taxon>Pseudomonadati</taxon>
        <taxon>Bacteroidota</taxon>
        <taxon>Flavobacteriia</taxon>
        <taxon>Flavobacteriales</taxon>
        <taxon>Flavobacteriaceae</taxon>
        <taxon>Flavobacterium</taxon>
    </lineage>
</organism>
<keyword evidence="2 5" id="KW-0238">DNA-binding</keyword>
<evidence type="ECO:0000313" key="5">
    <source>
        <dbReference type="EMBL" id="TDP57521.1"/>
    </source>
</evidence>
<dbReference type="GO" id="GO:0043565">
    <property type="term" value="F:sequence-specific DNA binding"/>
    <property type="evidence" value="ECO:0007669"/>
    <property type="project" value="InterPro"/>
</dbReference>
<gene>
    <name evidence="5" type="ORF">BC748_2732</name>
</gene>
<keyword evidence="1" id="KW-0805">Transcription regulation</keyword>
<name>A0A4R6Q5K6_9FLAO</name>
<dbReference type="Gene3D" id="1.10.10.60">
    <property type="entry name" value="Homeodomain-like"/>
    <property type="match status" value="1"/>
</dbReference>
<evidence type="ECO:0000256" key="2">
    <source>
        <dbReference type="ARBA" id="ARBA00023125"/>
    </source>
</evidence>
<dbReference type="PANTHER" id="PTHR46796:SF13">
    <property type="entry name" value="HTH-TYPE TRANSCRIPTIONAL ACTIVATOR RHAS"/>
    <property type="match status" value="1"/>
</dbReference>
<evidence type="ECO:0000256" key="3">
    <source>
        <dbReference type="ARBA" id="ARBA00023163"/>
    </source>
</evidence>
<dbReference type="InterPro" id="IPR050204">
    <property type="entry name" value="AraC_XylS_family_regulators"/>
</dbReference>
<dbReference type="RefSeq" id="WP_133533924.1">
    <property type="nucleotide sequence ID" value="NZ_SNXR01000018.1"/>
</dbReference>
<dbReference type="AlphaFoldDB" id="A0A4R6Q5K6"/>
<dbReference type="Pfam" id="PF12833">
    <property type="entry name" value="HTH_18"/>
    <property type="match status" value="1"/>
</dbReference>
<dbReference type="OrthoDB" id="662446at2"/>
<evidence type="ECO:0000313" key="6">
    <source>
        <dbReference type="Proteomes" id="UP000295260"/>
    </source>
</evidence>
<dbReference type="EMBL" id="SNXR01000018">
    <property type="protein sequence ID" value="TDP57521.1"/>
    <property type="molecule type" value="Genomic_DNA"/>
</dbReference>
<dbReference type="GO" id="GO:0003700">
    <property type="term" value="F:DNA-binding transcription factor activity"/>
    <property type="evidence" value="ECO:0007669"/>
    <property type="project" value="InterPro"/>
</dbReference>
<proteinExistence type="predicted"/>
<reference evidence="5 6" key="1">
    <citation type="submission" date="2019-03" db="EMBL/GenBank/DDBJ databases">
        <title>Genomic Encyclopedia of Archaeal and Bacterial Type Strains, Phase II (KMG-II): from individual species to whole genera.</title>
        <authorList>
            <person name="Goeker M."/>
        </authorList>
    </citation>
    <scope>NUCLEOTIDE SEQUENCE [LARGE SCALE GENOMIC DNA]</scope>
    <source>
        <strain evidence="5 6">DSM 25687</strain>
    </source>
</reference>
<dbReference type="InterPro" id="IPR018060">
    <property type="entry name" value="HTH_AraC"/>
</dbReference>
<sequence>MDFYFNFQLYFHFILKESNHPEDNFITAKPTSEKISRHISYYYFHKSFDEKYQKKFIFYPNYKHALTVYRNSEVFLSDNESMVKPSKLFFLKPIYCINKDKNIKVSIEGVFDKIGIVFNPLGINHFIKKSIQDVFPYEINVFPHFGEEFNLVLNQVFLENEIHKKVELLDAFFEKKIQPFDESILKKAIGEIIVSNGGIKVSELSEKLKINRKSLLRLFNKHTSMSVEEYRKMVMFRQAFNYFQENKDTVNLTEVALFSMYYDQAHFIKHFKSITKETPNSLLTKIQHLGLEDTYWYFED</sequence>
<evidence type="ECO:0000259" key="4">
    <source>
        <dbReference type="PROSITE" id="PS01124"/>
    </source>
</evidence>
<keyword evidence="6" id="KW-1185">Reference proteome</keyword>
<dbReference type="SMART" id="SM00342">
    <property type="entry name" value="HTH_ARAC"/>
    <property type="match status" value="1"/>
</dbReference>
<dbReference type="PANTHER" id="PTHR46796">
    <property type="entry name" value="HTH-TYPE TRANSCRIPTIONAL ACTIVATOR RHAS-RELATED"/>
    <property type="match status" value="1"/>
</dbReference>
<dbReference type="PROSITE" id="PS01124">
    <property type="entry name" value="HTH_ARAC_FAMILY_2"/>
    <property type="match status" value="1"/>
</dbReference>
<protein>
    <submittedName>
        <fullName evidence="5">AraC-like DNA-binding protein</fullName>
    </submittedName>
</protein>
<comment type="caution">
    <text evidence="5">The sequence shown here is derived from an EMBL/GenBank/DDBJ whole genome shotgun (WGS) entry which is preliminary data.</text>
</comment>
<keyword evidence="3" id="KW-0804">Transcription</keyword>
<accession>A0A4R6Q5K6</accession>
<evidence type="ECO:0000256" key="1">
    <source>
        <dbReference type="ARBA" id="ARBA00023015"/>
    </source>
</evidence>
<dbReference type="Proteomes" id="UP000295260">
    <property type="component" value="Unassembled WGS sequence"/>
</dbReference>
<feature type="domain" description="HTH araC/xylS-type" evidence="4">
    <location>
        <begin position="175"/>
        <end position="285"/>
    </location>
</feature>